<dbReference type="PANTHER" id="PTHR34605:SF4">
    <property type="entry name" value="DNA ADENINE METHYLTRANSFERASE"/>
    <property type="match status" value="1"/>
</dbReference>
<evidence type="ECO:0000313" key="3">
    <source>
        <dbReference type="EMBL" id="KAE9274366.1"/>
    </source>
</evidence>
<evidence type="ECO:0000313" key="4">
    <source>
        <dbReference type="Proteomes" id="UP000437068"/>
    </source>
</evidence>
<accession>A0A6A4BHR9</accession>
<evidence type="ECO:0000256" key="1">
    <source>
        <dbReference type="ARBA" id="ARBA00023125"/>
    </source>
</evidence>
<keyword evidence="1" id="KW-0238">DNA-binding</keyword>
<protein>
    <submittedName>
        <fullName evidence="3">Uncharacterized protein</fullName>
    </submittedName>
</protein>
<sequence>MLVERIQRIAEATAQLKLSAINASSLRAYSKKFRHWVKFCDEFGFPVWIDELPQHRQARIVGLFAGLCFTEGHNKHGRGNKYQTFEGKMAAVTFAHRSVRNAKLNYENPEFELVAQGYKRTNSSVARKQPVTASLLLEMHRVLQDRTTPENREYNELVWASVVLAFFFLSRSSEMWEPTKRDDLETAPTHCVRAADVVLRDQRGNVLDNRRGSAVSAEIIYRSHKGDQRRQGTTVRHYRTGQRLPCPVEAAEACLRVRHQWQAAGKQLGIYLSSDNKPLKTHSPVSNMRLMNPLDVEDLIERVKGSEAIAQLNHLVQEAHDRDVNLLHYAAAIGDRDFFSIIMSSLPLETLIKELRLRNQNGMTPIESNVSPPASYQPPGEGEGNADLTRVEVGSNRYNVCSKVASTVGETLRANGIYYAAARAVYVRHVRSDKLNELAGYGGKLLAFPESDETSGFLWTGPQIAELAQEERFRASFKIYTPCTSANQQLAPGMSVLLDLENLSPTPSAEEKLIIVRYLPSPRTVDTNTRTRRHLCISDSGVRVPDKGYTDDKFLKGFRRGWYDGVYYRTVGDPPNVFLSGGNAGSPYKLNIQEEDEFGLDNRRVMIKLPDEGVVYCRGVGNSRKNPEMACVLFDSEGNVHDRYGYRGKLGRWNDIFQ</sequence>
<gene>
    <name evidence="3" type="ORF">PF001_g27090</name>
</gene>
<organism evidence="3 4">
    <name type="scientific">Phytophthora fragariae</name>
    <dbReference type="NCBI Taxonomy" id="53985"/>
    <lineage>
        <taxon>Eukaryota</taxon>
        <taxon>Sar</taxon>
        <taxon>Stramenopiles</taxon>
        <taxon>Oomycota</taxon>
        <taxon>Peronosporomycetes</taxon>
        <taxon>Peronosporales</taxon>
        <taxon>Peronosporaceae</taxon>
        <taxon>Phytophthora</taxon>
    </lineage>
</organism>
<dbReference type="Proteomes" id="UP000437068">
    <property type="component" value="Unassembled WGS sequence"/>
</dbReference>
<dbReference type="EMBL" id="QXGE01003578">
    <property type="protein sequence ID" value="KAE9274366.1"/>
    <property type="molecule type" value="Genomic_DNA"/>
</dbReference>
<dbReference type="SUPFAM" id="SSF47823">
    <property type="entry name" value="lambda integrase-like, N-terminal domain"/>
    <property type="match status" value="1"/>
</dbReference>
<comment type="caution">
    <text evidence="3">The sequence shown here is derived from an EMBL/GenBank/DDBJ whole genome shotgun (WGS) entry which is preliminary data.</text>
</comment>
<dbReference type="InterPro" id="IPR010998">
    <property type="entry name" value="Integrase_recombinase_N"/>
</dbReference>
<dbReference type="GO" id="GO:0003677">
    <property type="term" value="F:DNA binding"/>
    <property type="evidence" value="ECO:0007669"/>
    <property type="project" value="UniProtKB-KW"/>
</dbReference>
<dbReference type="PANTHER" id="PTHR34605">
    <property type="entry name" value="PHAGE_INTEGRASE DOMAIN-CONTAINING PROTEIN"/>
    <property type="match status" value="1"/>
</dbReference>
<evidence type="ECO:0000256" key="2">
    <source>
        <dbReference type="SAM" id="MobiDB-lite"/>
    </source>
</evidence>
<dbReference type="InterPro" id="IPR052925">
    <property type="entry name" value="Phage_Integrase-like_Recomb"/>
</dbReference>
<feature type="region of interest" description="Disordered" evidence="2">
    <location>
        <begin position="363"/>
        <end position="383"/>
    </location>
</feature>
<dbReference type="AlphaFoldDB" id="A0A6A4BHR9"/>
<dbReference type="Gene3D" id="1.10.150.130">
    <property type="match status" value="1"/>
</dbReference>
<proteinExistence type="predicted"/>
<name>A0A6A4BHR9_9STRA</name>
<feature type="compositionally biased region" description="Polar residues" evidence="2">
    <location>
        <begin position="363"/>
        <end position="374"/>
    </location>
</feature>
<reference evidence="3 4" key="1">
    <citation type="submission" date="2018-08" db="EMBL/GenBank/DDBJ databases">
        <title>Genomic investigation of the strawberry pathogen Phytophthora fragariae indicates pathogenicity is determined by transcriptional variation in three key races.</title>
        <authorList>
            <person name="Adams T.M."/>
            <person name="Armitage A.D."/>
            <person name="Sobczyk M.K."/>
            <person name="Bates H.J."/>
            <person name="Dunwell J.M."/>
            <person name="Nellist C.F."/>
            <person name="Harrison R.J."/>
        </authorList>
    </citation>
    <scope>NUCLEOTIDE SEQUENCE [LARGE SCALE GENOMIC DNA]</scope>
    <source>
        <strain evidence="3 4">A4</strain>
    </source>
</reference>